<proteinExistence type="predicted"/>
<dbReference type="Proteomes" id="UP000683360">
    <property type="component" value="Unassembled WGS sequence"/>
</dbReference>
<evidence type="ECO:0000313" key="3">
    <source>
        <dbReference type="EMBL" id="CAG2216158.1"/>
    </source>
</evidence>
<dbReference type="FunFam" id="2.10.25.10:FF:000001">
    <property type="entry name" value="Tenascin C"/>
    <property type="match status" value="1"/>
</dbReference>
<dbReference type="AlphaFoldDB" id="A0A8S3S777"/>
<dbReference type="EMBL" id="CAJPWZ010001472">
    <property type="protein sequence ID" value="CAG2216158.1"/>
    <property type="molecule type" value="Genomic_DNA"/>
</dbReference>
<dbReference type="InterPro" id="IPR058727">
    <property type="entry name" value="Helical_Vwde"/>
</dbReference>
<reference evidence="3" key="1">
    <citation type="submission" date="2021-03" db="EMBL/GenBank/DDBJ databases">
        <authorList>
            <person name="Bekaert M."/>
        </authorList>
    </citation>
    <scope>NUCLEOTIDE SEQUENCE</scope>
</reference>
<evidence type="ECO:0000259" key="2">
    <source>
        <dbReference type="Pfam" id="PF26129"/>
    </source>
</evidence>
<accession>A0A8S3S777</accession>
<keyword evidence="1" id="KW-0325">Glycoprotein</keyword>
<sequence length="320" mass="35770">MSFSGAVLLVQRLHQNYNCGIAIKNNQSLFLVRTCGTGSTAKMNIGSSSPYIERRNCDQSSMIIEEYGNFYQVTLPTGTEIEFYIADGLIPVININPSVLDVENTDGLCGFISSDGNAYDDFISRDNFTTVHVEEWLELEKARTECEHQLTKRISPAIFTFVPMLSIKDYIESCIIDIKSAGDTRFLKDTVMAIQLFSKKEAHRYSSMNDSSMLFQRVNTVLCIDNCNGKGKCISGKCVCNDGYIGISCSSHISIPPHVLALPEDGLCDSVNRPCKKQIFMENFIQKTSSVKVNIFLLIVAEKNIKRQSQHPKPDTEIIL</sequence>
<name>A0A8S3S777_MYTED</name>
<evidence type="ECO:0000256" key="1">
    <source>
        <dbReference type="ARBA" id="ARBA00023180"/>
    </source>
</evidence>
<feature type="domain" description="Vwde helical" evidence="2">
    <location>
        <begin position="138"/>
        <end position="210"/>
    </location>
</feature>
<dbReference type="Pfam" id="PF23106">
    <property type="entry name" value="EGF_Teneurin"/>
    <property type="match status" value="1"/>
</dbReference>
<gene>
    <name evidence="3" type="ORF">MEDL_29877</name>
</gene>
<dbReference type="Gene3D" id="2.10.25.10">
    <property type="entry name" value="Laminin"/>
    <property type="match status" value="1"/>
</dbReference>
<protein>
    <recommendedName>
        <fullName evidence="2">Vwde helical domain-containing protein</fullName>
    </recommendedName>
</protein>
<dbReference type="Pfam" id="PF26129">
    <property type="entry name" value="Vwde"/>
    <property type="match status" value="1"/>
</dbReference>
<keyword evidence="4" id="KW-1185">Reference proteome</keyword>
<dbReference type="OrthoDB" id="10001041at2759"/>
<organism evidence="3 4">
    <name type="scientific">Mytilus edulis</name>
    <name type="common">Blue mussel</name>
    <dbReference type="NCBI Taxonomy" id="6550"/>
    <lineage>
        <taxon>Eukaryota</taxon>
        <taxon>Metazoa</taxon>
        <taxon>Spiralia</taxon>
        <taxon>Lophotrochozoa</taxon>
        <taxon>Mollusca</taxon>
        <taxon>Bivalvia</taxon>
        <taxon>Autobranchia</taxon>
        <taxon>Pteriomorphia</taxon>
        <taxon>Mytilida</taxon>
        <taxon>Mytiloidea</taxon>
        <taxon>Mytilidae</taxon>
        <taxon>Mytilinae</taxon>
        <taxon>Mytilus</taxon>
    </lineage>
</organism>
<comment type="caution">
    <text evidence="3">The sequence shown here is derived from an EMBL/GenBank/DDBJ whole genome shotgun (WGS) entry which is preliminary data.</text>
</comment>
<evidence type="ECO:0000313" key="4">
    <source>
        <dbReference type="Proteomes" id="UP000683360"/>
    </source>
</evidence>